<feature type="chain" id="PRO_5046840829" evidence="2">
    <location>
        <begin position="24"/>
        <end position="137"/>
    </location>
</feature>
<name>A0ABY7CAM0_9HYPH</name>
<evidence type="ECO:0000313" key="3">
    <source>
        <dbReference type="EMBL" id="WAP70835.1"/>
    </source>
</evidence>
<feature type="region of interest" description="Disordered" evidence="1">
    <location>
        <begin position="41"/>
        <end position="137"/>
    </location>
</feature>
<organism evidence="3 4">
    <name type="scientific">Jiella pelagia</name>
    <dbReference type="NCBI Taxonomy" id="2986949"/>
    <lineage>
        <taxon>Bacteria</taxon>
        <taxon>Pseudomonadati</taxon>
        <taxon>Pseudomonadota</taxon>
        <taxon>Alphaproteobacteria</taxon>
        <taxon>Hyphomicrobiales</taxon>
        <taxon>Aurantimonadaceae</taxon>
        <taxon>Jiella</taxon>
    </lineage>
</organism>
<dbReference type="EMBL" id="CP114029">
    <property type="protein sequence ID" value="WAP70835.1"/>
    <property type="molecule type" value="Genomic_DNA"/>
</dbReference>
<reference evidence="3" key="1">
    <citation type="submission" date="2022-12" db="EMBL/GenBank/DDBJ databases">
        <title>Jiella pelagia sp. nov., isolated from phosphonate enriched culture of Northwest Pacific surface seawater.</title>
        <authorList>
            <person name="Shin D.Y."/>
            <person name="Hwang C.Y."/>
        </authorList>
    </citation>
    <scope>NUCLEOTIDE SEQUENCE</scope>
    <source>
        <strain evidence="3">HL-NP1</strain>
    </source>
</reference>
<proteinExistence type="predicted"/>
<keyword evidence="4" id="KW-1185">Reference proteome</keyword>
<accession>A0ABY7CAM0</accession>
<sequence>MKTTAIFSAALLGASMFTYGALAQTDVPGSEAQIELRNAEERGAVADNPGMSEAEVAQPESETIVPGNESQRELNRAAERDAVADDDTVATGATTGPVEGESDVLVPGSGATFSPGEAPTTQSGEALQDEAPASQTQ</sequence>
<feature type="compositionally biased region" description="Basic and acidic residues" evidence="1">
    <location>
        <begin position="70"/>
        <end position="83"/>
    </location>
</feature>
<keyword evidence="2" id="KW-0732">Signal</keyword>
<protein>
    <submittedName>
        <fullName evidence="3">Uncharacterized protein</fullName>
    </submittedName>
</protein>
<dbReference type="Proteomes" id="UP001164020">
    <property type="component" value="Chromosome"/>
</dbReference>
<feature type="signal peptide" evidence="2">
    <location>
        <begin position="1"/>
        <end position="23"/>
    </location>
</feature>
<evidence type="ECO:0000256" key="1">
    <source>
        <dbReference type="SAM" id="MobiDB-lite"/>
    </source>
</evidence>
<gene>
    <name evidence="3" type="ORF">OH818_13050</name>
</gene>
<dbReference type="RefSeq" id="WP_268883368.1">
    <property type="nucleotide sequence ID" value="NZ_CP114029.1"/>
</dbReference>
<evidence type="ECO:0000256" key="2">
    <source>
        <dbReference type="SAM" id="SignalP"/>
    </source>
</evidence>
<evidence type="ECO:0000313" key="4">
    <source>
        <dbReference type="Proteomes" id="UP001164020"/>
    </source>
</evidence>